<dbReference type="InterPro" id="IPR036869">
    <property type="entry name" value="J_dom_sf"/>
</dbReference>
<feature type="compositionally biased region" description="Polar residues" evidence="1">
    <location>
        <begin position="298"/>
        <end position="307"/>
    </location>
</feature>
<feature type="compositionally biased region" description="Basic residues" evidence="1">
    <location>
        <begin position="223"/>
        <end position="234"/>
    </location>
</feature>
<dbReference type="Gene3D" id="1.10.287.110">
    <property type="entry name" value="DnaJ domain"/>
    <property type="match status" value="1"/>
</dbReference>
<dbReference type="PROSITE" id="PS50076">
    <property type="entry name" value="DNAJ_2"/>
    <property type="match status" value="1"/>
</dbReference>
<feature type="region of interest" description="Disordered" evidence="1">
    <location>
        <begin position="128"/>
        <end position="310"/>
    </location>
</feature>
<feature type="compositionally biased region" description="Polar residues" evidence="1">
    <location>
        <begin position="89"/>
        <end position="110"/>
    </location>
</feature>
<proteinExistence type="predicted"/>
<accession>A0AAV9VRQ7</accession>
<evidence type="ECO:0000259" key="2">
    <source>
        <dbReference type="PROSITE" id="PS50076"/>
    </source>
</evidence>
<feature type="domain" description="J" evidence="2">
    <location>
        <begin position="11"/>
        <end position="82"/>
    </location>
</feature>
<dbReference type="SMART" id="SM00271">
    <property type="entry name" value="DnaJ"/>
    <property type="match status" value="1"/>
</dbReference>
<dbReference type="CDD" id="cd06257">
    <property type="entry name" value="DnaJ"/>
    <property type="match status" value="1"/>
</dbReference>
<feature type="compositionally biased region" description="Basic and acidic residues" evidence="1">
    <location>
        <begin position="68"/>
        <end position="80"/>
    </location>
</feature>
<organism evidence="3 4">
    <name type="scientific">Arthrobotrys musiformis</name>
    <dbReference type="NCBI Taxonomy" id="47236"/>
    <lineage>
        <taxon>Eukaryota</taxon>
        <taxon>Fungi</taxon>
        <taxon>Dikarya</taxon>
        <taxon>Ascomycota</taxon>
        <taxon>Pezizomycotina</taxon>
        <taxon>Orbiliomycetes</taxon>
        <taxon>Orbiliales</taxon>
        <taxon>Orbiliaceae</taxon>
        <taxon>Arthrobotrys</taxon>
    </lineage>
</organism>
<sequence length="474" mass="53442">MSRPPGEEIDTYTEILGLNADASAKDLRRAYKAKLLQHHPDRNHGREGNFTCYTQKIIEAYGFLSERAKQRDGEKSKTKESGCGVPAPSNKTSAPHNTCFDTSKPANTSDWPVDAPFRAKYYRDDAAHTSASDRMHSYRRRTAQEQQRQRSSRKGETPRHPKKSLMNPYKDDGVSDSRERRKVGSRSEWVGVNHNQQNGQRDPSPRLRPHSHTPEVLPVNNLPKRRKKPPKSKFPRGPESKIRKNRGKKLKEAAQSAKIQQALASGQYSNLRDSRSRNPIDGDIQSPRNFDHPVRGGNDTSVDSSASPVPMDVDTPQKSYLSASTVPATPKKGSFVSEGPAPPLSTFVRFLPIPEPPAIPELPIPCEDISASIYSKFSASVALYRAVWNEYSLLRTHYLSARVEKNILECARNDGYSKGTNTEPEFEISLKYINNQLNKLHEERTACIEYVAALDARIIFELEWKSRLERVMPP</sequence>
<feature type="compositionally biased region" description="Polar residues" evidence="1">
    <location>
        <begin position="257"/>
        <end position="271"/>
    </location>
</feature>
<feature type="compositionally biased region" description="Basic and acidic residues" evidence="1">
    <location>
        <begin position="169"/>
        <end position="179"/>
    </location>
</feature>
<dbReference type="PRINTS" id="PR00625">
    <property type="entry name" value="JDOMAIN"/>
</dbReference>
<dbReference type="EMBL" id="JAVHJL010000012">
    <property type="protein sequence ID" value="KAK6495897.1"/>
    <property type="molecule type" value="Genomic_DNA"/>
</dbReference>
<dbReference type="Pfam" id="PF00226">
    <property type="entry name" value="DnaJ"/>
    <property type="match status" value="1"/>
</dbReference>
<dbReference type="Proteomes" id="UP001370758">
    <property type="component" value="Unassembled WGS sequence"/>
</dbReference>
<name>A0AAV9VRQ7_9PEZI</name>
<gene>
    <name evidence="3" type="ORF">TWF481_002942</name>
</gene>
<dbReference type="InterPro" id="IPR001623">
    <property type="entry name" value="DnaJ_domain"/>
</dbReference>
<comment type="caution">
    <text evidence="3">The sequence shown here is derived from an EMBL/GenBank/DDBJ whole genome shotgun (WGS) entry which is preliminary data.</text>
</comment>
<keyword evidence="4" id="KW-1185">Reference proteome</keyword>
<evidence type="ECO:0000313" key="3">
    <source>
        <dbReference type="EMBL" id="KAK6495897.1"/>
    </source>
</evidence>
<feature type="region of interest" description="Disordered" evidence="1">
    <location>
        <begin position="68"/>
        <end position="112"/>
    </location>
</feature>
<evidence type="ECO:0000313" key="4">
    <source>
        <dbReference type="Proteomes" id="UP001370758"/>
    </source>
</evidence>
<dbReference type="SUPFAM" id="SSF46565">
    <property type="entry name" value="Chaperone J-domain"/>
    <property type="match status" value="1"/>
</dbReference>
<protein>
    <recommendedName>
        <fullName evidence="2">J domain-containing protein</fullName>
    </recommendedName>
</protein>
<dbReference type="AlphaFoldDB" id="A0AAV9VRQ7"/>
<reference evidence="3 4" key="1">
    <citation type="submission" date="2023-08" db="EMBL/GenBank/DDBJ databases">
        <authorList>
            <person name="Palmer J.M."/>
        </authorList>
    </citation>
    <scope>NUCLEOTIDE SEQUENCE [LARGE SCALE GENOMIC DNA]</scope>
    <source>
        <strain evidence="3 4">TWF481</strain>
    </source>
</reference>
<evidence type="ECO:0000256" key="1">
    <source>
        <dbReference type="SAM" id="MobiDB-lite"/>
    </source>
</evidence>